<evidence type="ECO:0000256" key="4">
    <source>
        <dbReference type="ARBA" id="ARBA00022679"/>
    </source>
</evidence>
<dbReference type="InterPro" id="IPR050297">
    <property type="entry name" value="LipidA_mod_glycosyltrf_83"/>
</dbReference>
<keyword evidence="2" id="KW-1003">Cell membrane</keyword>
<organism evidence="12 15">
    <name type="scientific">Aliirhizobium cellulosilyticum</name>
    <dbReference type="NCBI Taxonomy" id="393664"/>
    <lineage>
        <taxon>Bacteria</taxon>
        <taxon>Pseudomonadati</taxon>
        <taxon>Pseudomonadota</taxon>
        <taxon>Alphaproteobacteria</taxon>
        <taxon>Hyphomicrobiales</taxon>
        <taxon>Rhizobiaceae</taxon>
        <taxon>Aliirhizobium</taxon>
    </lineage>
</organism>
<dbReference type="EMBL" id="JACIHM010000002">
    <property type="protein sequence ID" value="MBB4446038.1"/>
    <property type="molecule type" value="Genomic_DNA"/>
</dbReference>
<evidence type="ECO:0000313" key="10">
    <source>
        <dbReference type="EMBL" id="MBB4348112.1"/>
    </source>
</evidence>
<dbReference type="Proteomes" id="UP000520770">
    <property type="component" value="Unassembled WGS sequence"/>
</dbReference>
<name>A0A7W6UX97_9HYPH</name>
<dbReference type="GO" id="GO:0005886">
    <property type="term" value="C:plasma membrane"/>
    <property type="evidence" value="ECO:0007669"/>
    <property type="project" value="UniProtKB-SubCell"/>
</dbReference>
<feature type="transmembrane region" description="Helical" evidence="8">
    <location>
        <begin position="211"/>
        <end position="232"/>
    </location>
</feature>
<gene>
    <name evidence="11" type="ORF">GGE31_001854</name>
    <name evidence="10" type="ORF">GGE33_001854</name>
    <name evidence="12" type="ORF">GGE35_001854</name>
</gene>
<reference evidence="13 14" key="1">
    <citation type="submission" date="2020-08" db="EMBL/GenBank/DDBJ databases">
        <title>Genomic Encyclopedia of Type Strains, Phase IV (KMG-V): Genome sequencing to study the core and pangenomes of soil and plant-associated prokaryotes.</title>
        <authorList>
            <person name="Whitman W."/>
        </authorList>
    </citation>
    <scope>NUCLEOTIDE SEQUENCE [LARGE SCALE GENOMIC DNA]</scope>
    <source>
        <strain evidence="11 14">SEMIA 444</strain>
        <strain evidence="10 13">SEMIA 448</strain>
        <strain evidence="12 15">SEMIA 452</strain>
    </source>
</reference>
<evidence type="ECO:0000313" key="14">
    <source>
        <dbReference type="Proteomes" id="UP000524535"/>
    </source>
</evidence>
<dbReference type="GO" id="GO:0009103">
    <property type="term" value="P:lipopolysaccharide biosynthetic process"/>
    <property type="evidence" value="ECO:0007669"/>
    <property type="project" value="UniProtKB-ARBA"/>
</dbReference>
<dbReference type="Proteomes" id="UP000524535">
    <property type="component" value="Unassembled WGS sequence"/>
</dbReference>
<sequence>MPKISSPTQAYAAPAFSDRLGSGQTLALVLAAYFVIQVIVRFVLPHGLELDESEQVYLSQWLLAGYGAQPPFYNWLQHGAIQIFGISIITLSGMKALMLFLSYIFYYLAARQVLEDKRLAVVAALGLLTIPQVSFEAQRDLSHTVAAIFGACLFLFTLLRVISRPTLEAFLLFGIAIGIGGITKYNFAVLPVAAGLAVLMDRDMRRTMLSWKLIPAGVLALAIVAPHALWLVDNFSDASQSTLKKLGGDDAGLIGGIASGLGSLTIGFFSFTALTLIIFAAVYREHLKAIFSAHSRWTRLVGRILVLSLALIVLMILFAGFENVRDRWLTPLLLATPLYLALKVDAAKIPVEVSFKRLWGVAIVIMVLIPAALALRANMGRINGNYGYVNIPFAALSKTVAEKAAGADTVVVASDRQLAGNLHFSLPEQPVAVEPPPPGLKNRPLADFDRVVFVWRTKDGSMPVAFDKEFSGYLLEQGITTAPQDIAIVGYPYQWGRPMDQYRFGYAVMDLPR</sequence>
<dbReference type="PANTHER" id="PTHR33908:SF11">
    <property type="entry name" value="MEMBRANE PROTEIN"/>
    <property type="match status" value="1"/>
</dbReference>
<evidence type="ECO:0000256" key="6">
    <source>
        <dbReference type="ARBA" id="ARBA00022989"/>
    </source>
</evidence>
<keyword evidence="7 8" id="KW-0472">Membrane</keyword>
<dbReference type="AlphaFoldDB" id="A0A7W6UX97"/>
<evidence type="ECO:0000313" key="13">
    <source>
        <dbReference type="Proteomes" id="UP000520770"/>
    </source>
</evidence>
<evidence type="ECO:0000256" key="2">
    <source>
        <dbReference type="ARBA" id="ARBA00022475"/>
    </source>
</evidence>
<evidence type="ECO:0000256" key="8">
    <source>
        <dbReference type="SAM" id="Phobius"/>
    </source>
</evidence>
<feature type="domain" description="Glycosyltransferase RgtA/B/C/D-like" evidence="9">
    <location>
        <begin position="69"/>
        <end position="230"/>
    </location>
</feature>
<keyword evidence="6 8" id="KW-1133">Transmembrane helix</keyword>
<evidence type="ECO:0000259" key="9">
    <source>
        <dbReference type="Pfam" id="PF13231"/>
    </source>
</evidence>
<evidence type="ECO:0000256" key="5">
    <source>
        <dbReference type="ARBA" id="ARBA00022692"/>
    </source>
</evidence>
<dbReference type="InterPro" id="IPR038731">
    <property type="entry name" value="RgtA/B/C-like"/>
</dbReference>
<feature type="transmembrane region" description="Helical" evidence="8">
    <location>
        <begin position="144"/>
        <end position="163"/>
    </location>
</feature>
<accession>A0A7W6UX97</accession>
<dbReference type="Pfam" id="PF13231">
    <property type="entry name" value="PMT_2"/>
    <property type="match status" value="1"/>
</dbReference>
<proteinExistence type="predicted"/>
<dbReference type="RefSeq" id="WP_183822532.1">
    <property type="nucleotide sequence ID" value="NZ_JACIGW010000002.1"/>
</dbReference>
<evidence type="ECO:0000256" key="1">
    <source>
        <dbReference type="ARBA" id="ARBA00004651"/>
    </source>
</evidence>
<feature type="transmembrane region" description="Helical" evidence="8">
    <location>
        <begin position="300"/>
        <end position="321"/>
    </location>
</feature>
<feature type="transmembrane region" description="Helical" evidence="8">
    <location>
        <begin position="26"/>
        <end position="44"/>
    </location>
</feature>
<protein>
    <submittedName>
        <fullName evidence="12">4-amino-4-deoxy-L-arabinose transferase-like glycosyltransferase</fullName>
    </submittedName>
</protein>
<comment type="subcellular location">
    <subcellularLocation>
        <location evidence="1">Cell membrane</location>
        <topology evidence="1">Multi-pass membrane protein</topology>
    </subcellularLocation>
</comment>
<dbReference type="EMBL" id="JACIGW010000002">
    <property type="protein sequence ID" value="MBB4348112.1"/>
    <property type="molecule type" value="Genomic_DNA"/>
</dbReference>
<feature type="transmembrane region" description="Helical" evidence="8">
    <location>
        <begin position="169"/>
        <end position="199"/>
    </location>
</feature>
<evidence type="ECO:0000313" key="11">
    <source>
        <dbReference type="EMBL" id="MBB4411349.1"/>
    </source>
</evidence>
<evidence type="ECO:0000313" key="15">
    <source>
        <dbReference type="Proteomes" id="UP000576087"/>
    </source>
</evidence>
<evidence type="ECO:0000313" key="12">
    <source>
        <dbReference type="EMBL" id="MBB4446038.1"/>
    </source>
</evidence>
<keyword evidence="4 12" id="KW-0808">Transferase</keyword>
<keyword evidence="14" id="KW-1185">Reference proteome</keyword>
<dbReference type="Proteomes" id="UP000576087">
    <property type="component" value="Unassembled WGS sequence"/>
</dbReference>
<evidence type="ECO:0000256" key="7">
    <source>
        <dbReference type="ARBA" id="ARBA00023136"/>
    </source>
</evidence>
<feature type="transmembrane region" description="Helical" evidence="8">
    <location>
        <begin position="252"/>
        <end position="279"/>
    </location>
</feature>
<dbReference type="GO" id="GO:0016763">
    <property type="term" value="F:pentosyltransferase activity"/>
    <property type="evidence" value="ECO:0007669"/>
    <property type="project" value="TreeGrafter"/>
</dbReference>
<comment type="caution">
    <text evidence="12">The sequence shown here is derived from an EMBL/GenBank/DDBJ whole genome shotgun (WGS) entry which is preliminary data.</text>
</comment>
<feature type="transmembrane region" description="Helical" evidence="8">
    <location>
        <begin position="83"/>
        <end position="107"/>
    </location>
</feature>
<dbReference type="PANTHER" id="PTHR33908">
    <property type="entry name" value="MANNOSYLTRANSFERASE YKCB-RELATED"/>
    <property type="match status" value="1"/>
</dbReference>
<keyword evidence="5 8" id="KW-0812">Transmembrane</keyword>
<dbReference type="EMBL" id="JACIGY010000002">
    <property type="protein sequence ID" value="MBB4411349.1"/>
    <property type="molecule type" value="Genomic_DNA"/>
</dbReference>
<keyword evidence="3" id="KW-0328">Glycosyltransferase</keyword>
<feature type="transmembrane region" description="Helical" evidence="8">
    <location>
        <begin position="358"/>
        <end position="375"/>
    </location>
</feature>
<evidence type="ECO:0000256" key="3">
    <source>
        <dbReference type="ARBA" id="ARBA00022676"/>
    </source>
</evidence>